<dbReference type="InterPro" id="IPR036390">
    <property type="entry name" value="WH_DNA-bd_sf"/>
</dbReference>
<keyword evidence="1" id="KW-0805">Transcription regulation</keyword>
<keyword evidence="2" id="KW-0238">DNA-binding</keyword>
<dbReference type="PROSITE" id="PS51078">
    <property type="entry name" value="ICLR_ED"/>
    <property type="match status" value="1"/>
</dbReference>
<accession>A0A859R3F1</accession>
<dbReference type="GO" id="GO:0003677">
    <property type="term" value="F:DNA binding"/>
    <property type="evidence" value="ECO:0007669"/>
    <property type="project" value="UniProtKB-KW"/>
</dbReference>
<dbReference type="InterPro" id="IPR050707">
    <property type="entry name" value="HTH_MetabolicPath_Reg"/>
</dbReference>
<dbReference type="InterPro" id="IPR005471">
    <property type="entry name" value="Tscrpt_reg_IclR_N"/>
</dbReference>
<evidence type="ECO:0000256" key="2">
    <source>
        <dbReference type="ARBA" id="ARBA00023125"/>
    </source>
</evidence>
<dbReference type="PROSITE" id="PS51077">
    <property type="entry name" value="HTH_ICLR"/>
    <property type="match status" value="1"/>
</dbReference>
<protein>
    <submittedName>
        <fullName evidence="4">IclR family transcriptional regulator</fullName>
    </submittedName>
</protein>
<dbReference type="EMBL" id="CP041241">
    <property type="protein sequence ID" value="QLL65461.1"/>
    <property type="molecule type" value="Genomic_DNA"/>
</dbReference>
<dbReference type="GO" id="GO:0003700">
    <property type="term" value="F:DNA-binding transcription factor activity"/>
    <property type="evidence" value="ECO:0007669"/>
    <property type="project" value="TreeGrafter"/>
</dbReference>
<dbReference type="Pfam" id="PF01614">
    <property type="entry name" value="IclR_C"/>
    <property type="match status" value="1"/>
</dbReference>
<dbReference type="AlphaFoldDB" id="A0A859R3F1"/>
<dbReference type="CDD" id="cd00090">
    <property type="entry name" value="HTH_ARSR"/>
    <property type="match status" value="1"/>
</dbReference>
<evidence type="ECO:0000256" key="3">
    <source>
        <dbReference type="ARBA" id="ARBA00023163"/>
    </source>
</evidence>
<evidence type="ECO:0000313" key="5">
    <source>
        <dbReference type="Proteomes" id="UP000510721"/>
    </source>
</evidence>
<sequence length="252" mass="27506">MRLLQSLTRGLEALDFLAANREPARLTDVAEALGVDKSNASHLMKTLVAAGYATQDSARRYQPTDKIARQTTSSHSLIDIVSVKEAWRPVLERFVAETGECAHMAVLVGSRVWYIDKIDSSLPLKVDHPIGALAPLHCTALGKAFLAFGDAHVDGPFPSFTPRTLTTRRALDDEITRTRARGYSIDNEEFAHGIRCVARPIYDDHGRMIAAVGVSGPSVRVTDERLAELGHIVTSVSMPASQKGPLHEQQSD</sequence>
<dbReference type="Proteomes" id="UP000510721">
    <property type="component" value="Plasmid pEmeITTGR7c"/>
</dbReference>
<organism evidence="4 5">
    <name type="scientific">Sinorhizobium mexicanum</name>
    <dbReference type="NCBI Taxonomy" id="375549"/>
    <lineage>
        <taxon>Bacteria</taxon>
        <taxon>Pseudomonadati</taxon>
        <taxon>Pseudomonadota</taxon>
        <taxon>Alphaproteobacteria</taxon>
        <taxon>Hyphomicrobiales</taxon>
        <taxon>Rhizobiaceae</taxon>
        <taxon>Sinorhizobium/Ensifer group</taxon>
        <taxon>Sinorhizobium</taxon>
    </lineage>
</organism>
<geneLocation type="plasmid" evidence="5">
    <name>pemeittgr7c</name>
</geneLocation>
<gene>
    <name evidence="4" type="ORF">FKV68_29485</name>
</gene>
<dbReference type="GO" id="GO:0045892">
    <property type="term" value="P:negative regulation of DNA-templated transcription"/>
    <property type="evidence" value="ECO:0007669"/>
    <property type="project" value="TreeGrafter"/>
</dbReference>
<dbReference type="SUPFAM" id="SSF46785">
    <property type="entry name" value="Winged helix' DNA-binding domain"/>
    <property type="match status" value="1"/>
</dbReference>
<keyword evidence="5" id="KW-1185">Reference proteome</keyword>
<dbReference type="InterPro" id="IPR036388">
    <property type="entry name" value="WH-like_DNA-bd_sf"/>
</dbReference>
<evidence type="ECO:0000256" key="1">
    <source>
        <dbReference type="ARBA" id="ARBA00023015"/>
    </source>
</evidence>
<evidence type="ECO:0000313" key="4">
    <source>
        <dbReference type="EMBL" id="QLL65461.1"/>
    </source>
</evidence>
<dbReference type="InterPro" id="IPR014757">
    <property type="entry name" value="Tscrpt_reg_IclR_C"/>
</dbReference>
<dbReference type="PANTHER" id="PTHR30136:SF24">
    <property type="entry name" value="HTH-TYPE TRANSCRIPTIONAL REPRESSOR ALLR"/>
    <property type="match status" value="1"/>
</dbReference>
<dbReference type="RefSeq" id="WP_180942363.1">
    <property type="nucleotide sequence ID" value="NZ_CP041241.1"/>
</dbReference>
<dbReference type="SMART" id="SM00346">
    <property type="entry name" value="HTH_ICLR"/>
    <property type="match status" value="1"/>
</dbReference>
<dbReference type="PANTHER" id="PTHR30136">
    <property type="entry name" value="HELIX-TURN-HELIX TRANSCRIPTIONAL REGULATOR, ICLR FAMILY"/>
    <property type="match status" value="1"/>
</dbReference>
<dbReference type="Gene3D" id="3.30.450.40">
    <property type="match status" value="1"/>
</dbReference>
<dbReference type="InterPro" id="IPR011991">
    <property type="entry name" value="ArsR-like_HTH"/>
</dbReference>
<name>A0A859R3F1_9HYPH</name>
<dbReference type="Gene3D" id="1.10.10.10">
    <property type="entry name" value="Winged helix-like DNA-binding domain superfamily/Winged helix DNA-binding domain"/>
    <property type="match status" value="1"/>
</dbReference>
<dbReference type="SUPFAM" id="SSF55781">
    <property type="entry name" value="GAF domain-like"/>
    <property type="match status" value="1"/>
</dbReference>
<proteinExistence type="predicted"/>
<keyword evidence="3" id="KW-0804">Transcription</keyword>
<reference evidence="4 5" key="1">
    <citation type="submission" date="2019-06" db="EMBL/GenBank/DDBJ databases">
        <title>Complete genome sequence of Ensifer mexicanus ITTG R7 isolated from nodules of Acacia angustissima (Mill.) Kuntze.</title>
        <authorList>
            <person name="Rincon-Rosales R."/>
            <person name="Rogel M.A."/>
            <person name="Guerrero G."/>
            <person name="Rincon-Molina C.I."/>
            <person name="Lopez-Lopez A."/>
            <person name="Martinez-Romero E."/>
        </authorList>
    </citation>
    <scope>NUCLEOTIDE SEQUENCE [LARGE SCALE GENOMIC DNA]</scope>
    <source>
        <strain evidence="4 5">ITTG R7</strain>
        <plasmid evidence="5">pemeittgr7c</plasmid>
    </source>
</reference>
<dbReference type="Pfam" id="PF09339">
    <property type="entry name" value="HTH_IclR"/>
    <property type="match status" value="1"/>
</dbReference>
<keyword evidence="4" id="KW-0614">Plasmid</keyword>
<dbReference type="KEGG" id="emx:FKV68_29485"/>
<dbReference type="InterPro" id="IPR029016">
    <property type="entry name" value="GAF-like_dom_sf"/>
</dbReference>